<comment type="similarity">
    <text evidence="1 7">Belongs to the RecO family.</text>
</comment>
<gene>
    <name evidence="7 9" type="primary">recO</name>
    <name evidence="9" type="ORF">ENR59_03105</name>
</gene>
<dbReference type="Gene3D" id="6.20.220.20">
    <property type="entry name" value="Recombination protein O, zinc-binding domain"/>
    <property type="match status" value="1"/>
</dbReference>
<accession>A0A7C3WHV1</accession>
<dbReference type="HAMAP" id="MF_00201">
    <property type="entry name" value="RecO"/>
    <property type="match status" value="1"/>
</dbReference>
<organism evidence="9">
    <name type="scientific">Fundidesulfovibrio putealis</name>
    <dbReference type="NCBI Taxonomy" id="270496"/>
    <lineage>
        <taxon>Bacteria</taxon>
        <taxon>Pseudomonadati</taxon>
        <taxon>Thermodesulfobacteriota</taxon>
        <taxon>Desulfovibrionia</taxon>
        <taxon>Desulfovibrionales</taxon>
        <taxon>Desulfovibrionaceae</taxon>
        <taxon>Fundidesulfovibrio</taxon>
    </lineage>
</organism>
<name>A0A7C3WHV1_9BACT</name>
<dbReference type="InterPro" id="IPR042242">
    <property type="entry name" value="RecO_C"/>
</dbReference>
<dbReference type="InterPro" id="IPR037278">
    <property type="entry name" value="ARFGAP/RecO"/>
</dbReference>
<dbReference type="InterPro" id="IPR012340">
    <property type="entry name" value="NA-bd_OB-fold"/>
</dbReference>
<proteinExistence type="inferred from homology"/>
<evidence type="ECO:0000259" key="8">
    <source>
        <dbReference type="Pfam" id="PF11967"/>
    </source>
</evidence>
<dbReference type="PANTHER" id="PTHR33991:SF1">
    <property type="entry name" value="DNA REPAIR PROTEIN RECO"/>
    <property type="match status" value="1"/>
</dbReference>
<dbReference type="GO" id="GO:0006302">
    <property type="term" value="P:double-strand break repair"/>
    <property type="evidence" value="ECO:0007669"/>
    <property type="project" value="TreeGrafter"/>
</dbReference>
<dbReference type="GO" id="GO:0006310">
    <property type="term" value="P:DNA recombination"/>
    <property type="evidence" value="ECO:0007669"/>
    <property type="project" value="UniProtKB-UniRule"/>
</dbReference>
<comment type="function">
    <text evidence="7">Involved in DNA repair and RecF pathway recombination.</text>
</comment>
<evidence type="ECO:0000256" key="6">
    <source>
        <dbReference type="ARBA" id="ARBA00033409"/>
    </source>
</evidence>
<comment type="caution">
    <text evidence="9">The sequence shown here is derived from an EMBL/GenBank/DDBJ whole genome shotgun (WGS) entry which is preliminary data.</text>
</comment>
<evidence type="ECO:0000256" key="1">
    <source>
        <dbReference type="ARBA" id="ARBA00007452"/>
    </source>
</evidence>
<dbReference type="InterPro" id="IPR022572">
    <property type="entry name" value="DNA_rep/recomb_RecO_N"/>
</dbReference>
<dbReference type="PANTHER" id="PTHR33991">
    <property type="entry name" value="DNA REPAIR PROTEIN RECO"/>
    <property type="match status" value="1"/>
</dbReference>
<evidence type="ECO:0000256" key="7">
    <source>
        <dbReference type="HAMAP-Rule" id="MF_00201"/>
    </source>
</evidence>
<feature type="domain" description="DNA replication/recombination mediator RecO N-terminal" evidence="8">
    <location>
        <begin position="1"/>
        <end position="79"/>
    </location>
</feature>
<reference evidence="9" key="1">
    <citation type="journal article" date="2020" name="mSystems">
        <title>Genome- and Community-Level Interaction Insights into Carbon Utilization and Element Cycling Functions of Hydrothermarchaeota in Hydrothermal Sediment.</title>
        <authorList>
            <person name="Zhou Z."/>
            <person name="Liu Y."/>
            <person name="Xu W."/>
            <person name="Pan J."/>
            <person name="Luo Z.H."/>
            <person name="Li M."/>
        </authorList>
    </citation>
    <scope>NUCLEOTIDE SEQUENCE [LARGE SCALE GENOMIC DNA]</scope>
    <source>
        <strain evidence="9">SpSt-413</strain>
    </source>
</reference>
<sequence>MESTEKTLVLKVGRFREVDAWVKLFSARKGVFTAFAFGGSVSRRRFLGCLDPFNVVTFKVKSQGATGYTYLLEGTLVASHPSLRSDPERLGMAVNCLKFLEAAHLGPSGAEAAYDLLVATLGALDAAQTPNRMLPLFYRARTAFDQGFRPDLDRCSRCGADLDAAGHASLLVEQGHLFCPDCAPYARGHQVGLGLDALAVCRVVRDARPTDWAELSLSPRARLECGRALDIFVEYHLGLTWDHGSFRRI</sequence>
<protein>
    <recommendedName>
        <fullName evidence="2 7">DNA repair protein RecO</fullName>
    </recommendedName>
    <alternativeName>
        <fullName evidence="6 7">Recombination protein O</fullName>
    </alternativeName>
</protein>
<dbReference type="Gene3D" id="1.20.1440.120">
    <property type="entry name" value="Recombination protein O, C-terminal domain"/>
    <property type="match status" value="1"/>
</dbReference>
<keyword evidence="3 7" id="KW-0227">DNA damage</keyword>
<keyword evidence="5 7" id="KW-0234">DNA repair</keyword>
<dbReference type="Gene3D" id="2.40.50.140">
    <property type="entry name" value="Nucleic acid-binding proteins"/>
    <property type="match status" value="1"/>
</dbReference>
<dbReference type="GO" id="GO:0043590">
    <property type="term" value="C:bacterial nucleoid"/>
    <property type="evidence" value="ECO:0007669"/>
    <property type="project" value="TreeGrafter"/>
</dbReference>
<evidence type="ECO:0000313" key="9">
    <source>
        <dbReference type="EMBL" id="HGG91923.1"/>
    </source>
</evidence>
<evidence type="ECO:0000256" key="3">
    <source>
        <dbReference type="ARBA" id="ARBA00022763"/>
    </source>
</evidence>
<dbReference type="NCBIfam" id="TIGR00613">
    <property type="entry name" value="reco"/>
    <property type="match status" value="1"/>
</dbReference>
<evidence type="ECO:0000256" key="4">
    <source>
        <dbReference type="ARBA" id="ARBA00023172"/>
    </source>
</evidence>
<evidence type="ECO:0000256" key="5">
    <source>
        <dbReference type="ARBA" id="ARBA00023204"/>
    </source>
</evidence>
<dbReference type="EMBL" id="DSRP01000216">
    <property type="protein sequence ID" value="HGG91923.1"/>
    <property type="molecule type" value="Genomic_DNA"/>
</dbReference>
<dbReference type="Pfam" id="PF02565">
    <property type="entry name" value="RecO_C"/>
    <property type="match status" value="1"/>
</dbReference>
<dbReference type="InterPro" id="IPR003717">
    <property type="entry name" value="RecO"/>
</dbReference>
<evidence type="ECO:0000256" key="2">
    <source>
        <dbReference type="ARBA" id="ARBA00021310"/>
    </source>
</evidence>
<keyword evidence="4 7" id="KW-0233">DNA recombination</keyword>
<dbReference type="SUPFAM" id="SSF57863">
    <property type="entry name" value="ArfGap/RecO-like zinc finger"/>
    <property type="match status" value="1"/>
</dbReference>
<dbReference type="AlphaFoldDB" id="A0A7C3WHV1"/>
<dbReference type="Pfam" id="PF11967">
    <property type="entry name" value="RecO_N"/>
    <property type="match status" value="1"/>
</dbReference>